<sequence>MLRGATRLAHRGRPLCSVAAPPPLLGKVQTLISDLKAGSSYSGYEPDQFAADVKAGKVNTTLLADTFDFSDEYKKHAMKTYQEMVAAKMENAKPVKEIDWSEFEGILDADLLADVKSTVATMQEEVLKKEHPIFKEFDQMAADFKVGVDGPGGLMEMARKREAAGSAGIEGIITELETLEKDIAGLKTMTIAEILENEPELRKEVEAELSEHNWAP</sequence>
<evidence type="ECO:0008006" key="2">
    <source>
        <dbReference type="Google" id="ProtNLM"/>
    </source>
</evidence>
<dbReference type="AlphaFoldDB" id="A0A7S3BW22"/>
<dbReference type="EMBL" id="HBHX01066247">
    <property type="protein sequence ID" value="CAE0147061.1"/>
    <property type="molecule type" value="Transcribed_RNA"/>
</dbReference>
<gene>
    <name evidence="1" type="ORF">HERI1096_LOCUS36665</name>
</gene>
<accession>A0A7S3BW22</accession>
<organism evidence="1">
    <name type="scientific">Haptolina ericina</name>
    <dbReference type="NCBI Taxonomy" id="156174"/>
    <lineage>
        <taxon>Eukaryota</taxon>
        <taxon>Haptista</taxon>
        <taxon>Haptophyta</taxon>
        <taxon>Prymnesiophyceae</taxon>
        <taxon>Prymnesiales</taxon>
        <taxon>Prymnesiaceae</taxon>
        <taxon>Haptolina</taxon>
    </lineage>
</organism>
<proteinExistence type="predicted"/>
<protein>
    <recommendedName>
        <fullName evidence="2">ATP synthase subunit d, mitochondrial</fullName>
    </recommendedName>
</protein>
<evidence type="ECO:0000313" key="1">
    <source>
        <dbReference type="EMBL" id="CAE0147061.1"/>
    </source>
</evidence>
<name>A0A7S3BW22_9EUKA</name>
<reference evidence="1" key="1">
    <citation type="submission" date="2021-01" db="EMBL/GenBank/DDBJ databases">
        <authorList>
            <person name="Corre E."/>
            <person name="Pelletier E."/>
            <person name="Niang G."/>
            <person name="Scheremetjew M."/>
            <person name="Finn R."/>
            <person name="Kale V."/>
            <person name="Holt S."/>
            <person name="Cochrane G."/>
            <person name="Meng A."/>
            <person name="Brown T."/>
            <person name="Cohen L."/>
        </authorList>
    </citation>
    <scope>NUCLEOTIDE SEQUENCE</scope>
    <source>
        <strain evidence="1">CCMP281</strain>
    </source>
</reference>